<accession>A0A7R7ICH5</accession>
<name>A0A7R7ICH5_9FIRM</name>
<dbReference type="Gene3D" id="3.40.50.300">
    <property type="entry name" value="P-loop containing nucleotide triphosphate hydrolases"/>
    <property type="match status" value="2"/>
</dbReference>
<dbReference type="SUPFAM" id="SSF52540">
    <property type="entry name" value="P-loop containing nucleoside triphosphate hydrolases"/>
    <property type="match status" value="2"/>
</dbReference>
<evidence type="ECO:0000256" key="1">
    <source>
        <dbReference type="SAM" id="Coils"/>
    </source>
</evidence>
<evidence type="ECO:0000313" key="5">
    <source>
        <dbReference type="Proteomes" id="UP000595897"/>
    </source>
</evidence>
<dbReference type="AlphaFoldDB" id="A0A7R7ICH5"/>
<dbReference type="PANTHER" id="PTHR41259:SF1">
    <property type="entry name" value="DOUBLE-STRAND BREAK REPAIR RAD50 ATPASE, PUTATIVE-RELATED"/>
    <property type="match status" value="1"/>
</dbReference>
<keyword evidence="2" id="KW-0472">Membrane</keyword>
<evidence type="ECO:0000256" key="2">
    <source>
        <dbReference type="SAM" id="Phobius"/>
    </source>
</evidence>
<feature type="transmembrane region" description="Helical" evidence="2">
    <location>
        <begin position="330"/>
        <end position="351"/>
    </location>
</feature>
<dbReference type="PANTHER" id="PTHR41259">
    <property type="entry name" value="DOUBLE-STRAND BREAK REPAIR RAD50 ATPASE, PUTATIVE-RELATED"/>
    <property type="match status" value="1"/>
</dbReference>
<keyword evidence="5" id="KW-1185">Reference proteome</keyword>
<evidence type="ECO:0000313" key="4">
    <source>
        <dbReference type="EMBL" id="BCN28958.1"/>
    </source>
</evidence>
<feature type="coiled-coil region" evidence="1">
    <location>
        <begin position="366"/>
        <end position="393"/>
    </location>
</feature>
<dbReference type="GO" id="GO:0006302">
    <property type="term" value="P:double-strand break repair"/>
    <property type="evidence" value="ECO:0007669"/>
    <property type="project" value="InterPro"/>
</dbReference>
<sequence>MLIEELRLKNFGKFIDKSIVLEDGINIIYGDNEAGKSTIHDFIKGMLFGIVKARGRVAKEDLYMRYLPWNNPSLYQGSMQINIENKKYRLIRNFHKDYKEFRIIDLVTGREYRSFSEIDSTLLPMLNETNYKNTISISQKKAGTDKEFVSEVQNYIANLSTSKDSEVNISNALSYLQAKKKQIESNNTRKRINELTLFLKDCENERKKIEEYAKELVRLDQRIKTLMELINDKLQVEDKISSVQIKLSQGNEIDSRRLSLDLLEYEELMQKEKELESHQALLDTNYEKENGVGTEDVVKRMPKWILTYLYMPILATILAMLTNSLHHKGILLSLLIWVGYGSVGVLTKLYLFNRYEKEEVISDHKKIDLENQSKRKEQEYQQQKSLLERKEKILDYYKVQGYEELKTFTLRISQSGTIKDELRKEHQSLKNQLEEIDNKAYLMSQIILGEAKNREVEKEINSNPSLIQLLNYANQCDRLQYERIKWELERLEVRQDEVYESQKVLKQLNLDLQVEMDELKAVDLASETIENLAIQIHDSFGLKLSKTVSDIISKITSNRYTDVRIDEKLNIKVLDGEEYIPIDNLSVGTIEQVYLAMRMEVSTLFFEKEEVPFILDDCFAYYDDKRLEETLRTLYNKRNQIIIFTCHKRESKILDTLEIPYHLISLT</sequence>
<protein>
    <recommendedName>
        <fullName evidence="3">Rad50/SbcC-type AAA domain-containing protein</fullName>
    </recommendedName>
</protein>
<keyword evidence="2" id="KW-1133">Transmembrane helix</keyword>
<dbReference type="Pfam" id="PF13476">
    <property type="entry name" value="AAA_23"/>
    <property type="match status" value="1"/>
</dbReference>
<reference evidence="4 5" key="1">
    <citation type="submission" date="2020-11" db="EMBL/GenBank/DDBJ databases">
        <title>Draft genome sequencing of a Lachnospiraceae strain isolated from anoxic soil subjected to BSD treatment.</title>
        <authorList>
            <person name="Uek A."/>
            <person name="Tonouchi A."/>
        </authorList>
    </citation>
    <scope>NUCLEOTIDE SEQUENCE [LARGE SCALE GENOMIC DNA]</scope>
    <source>
        <strain evidence="4 5">TB5</strain>
    </source>
</reference>
<dbReference type="EMBL" id="AP024169">
    <property type="protein sequence ID" value="BCN28958.1"/>
    <property type="molecule type" value="Genomic_DNA"/>
</dbReference>
<feature type="transmembrane region" description="Helical" evidence="2">
    <location>
        <begin position="305"/>
        <end position="324"/>
    </location>
</feature>
<feature type="coiled-coil region" evidence="1">
    <location>
        <begin position="199"/>
        <end position="229"/>
    </location>
</feature>
<dbReference type="KEGG" id="ahb:bsdtb5_02530"/>
<feature type="domain" description="Rad50/SbcC-type AAA" evidence="3">
    <location>
        <begin position="5"/>
        <end position="235"/>
    </location>
</feature>
<gene>
    <name evidence="4" type="ORF">bsdtb5_02530</name>
</gene>
<dbReference type="InterPro" id="IPR027417">
    <property type="entry name" value="P-loop_NTPase"/>
</dbReference>
<keyword evidence="1" id="KW-0175">Coiled coil</keyword>
<dbReference type="InterPro" id="IPR038729">
    <property type="entry name" value="Rad50/SbcC_AAA"/>
</dbReference>
<dbReference type="RefSeq" id="WP_271714259.1">
    <property type="nucleotide sequence ID" value="NZ_AP024169.1"/>
</dbReference>
<organism evidence="4 5">
    <name type="scientific">Anaeromicropila herbilytica</name>
    <dbReference type="NCBI Taxonomy" id="2785025"/>
    <lineage>
        <taxon>Bacteria</taxon>
        <taxon>Bacillati</taxon>
        <taxon>Bacillota</taxon>
        <taxon>Clostridia</taxon>
        <taxon>Lachnospirales</taxon>
        <taxon>Lachnospiraceae</taxon>
        <taxon>Anaeromicropila</taxon>
    </lineage>
</organism>
<dbReference type="Proteomes" id="UP000595897">
    <property type="component" value="Chromosome"/>
</dbReference>
<keyword evidence="2" id="KW-0812">Transmembrane</keyword>
<dbReference type="GO" id="GO:0016887">
    <property type="term" value="F:ATP hydrolysis activity"/>
    <property type="evidence" value="ECO:0007669"/>
    <property type="project" value="InterPro"/>
</dbReference>
<evidence type="ECO:0000259" key="3">
    <source>
        <dbReference type="Pfam" id="PF13476"/>
    </source>
</evidence>
<proteinExistence type="predicted"/>